<keyword evidence="4" id="KW-0067">ATP-binding</keyword>
<sequence length="403" mass="44813">MRVAVLGLGAEGLRAVESLKRRGHSVYASDIRREIPAKPEGVDLDLGFHDTEKIGAADAVVISPSMIKTEFMERFRDKLLCRVLEGHRKPKTIVVTGTNGKTTTATMMAHVLECAGERVLLGGNAGGGFEGYTELFLRASEEEFDYLVVEVCDMTLEFASECFDIDLVVLTNLGEDHMDFHGSMENYRRMVAEFLKGRDALVGPAESDGELREAPRLLRTYSEYTGPLRVEGGFNRLNAGAASEALRYLGVPEDIIREGLAGFEPVRGRIRSFIINGAYVVAGKTDNPHALRAVLSESEFDVMFIGTPRRSEEWRLRILDEVAESPPEVLVIFPGLEDTVDMVMEYLEGLEIPSEVITVDDPDEIPGMVLEFSRKYRRIFVGGNGQDRIIRVQEKLEEISSCE</sequence>
<dbReference type="PANTHER" id="PTHR43692:SF1">
    <property type="entry name" value="UDP-N-ACETYLMURAMOYLALANINE--D-GLUTAMATE LIGASE"/>
    <property type="match status" value="1"/>
</dbReference>
<dbReference type="InterPro" id="IPR005762">
    <property type="entry name" value="MurD"/>
</dbReference>
<keyword evidence="2" id="KW-0132">Cell division</keyword>
<evidence type="ECO:0000256" key="2">
    <source>
        <dbReference type="ARBA" id="ARBA00022618"/>
    </source>
</evidence>
<evidence type="ECO:0000256" key="5">
    <source>
        <dbReference type="ARBA" id="ARBA00023306"/>
    </source>
</evidence>
<evidence type="ECO:0000256" key="1">
    <source>
        <dbReference type="ARBA" id="ARBA00022598"/>
    </source>
</evidence>
<dbReference type="Gene3D" id="3.40.50.720">
    <property type="entry name" value="NAD(P)-binding Rossmann-like Domain"/>
    <property type="match status" value="1"/>
</dbReference>
<feature type="domain" description="Mur ligase central" evidence="6">
    <location>
        <begin position="95"/>
        <end position="197"/>
    </location>
</feature>
<protein>
    <submittedName>
        <fullName evidence="7">Mur ligase family protein</fullName>
    </submittedName>
</protein>
<dbReference type="RefSeq" id="WP_340222371.1">
    <property type="nucleotide sequence ID" value="NZ_JAXUHJ010000008.1"/>
</dbReference>
<keyword evidence="1 7" id="KW-0436">Ligase</keyword>
<name>A0ABU8TTY2_METWO</name>
<evidence type="ECO:0000256" key="4">
    <source>
        <dbReference type="ARBA" id="ARBA00022840"/>
    </source>
</evidence>
<dbReference type="Gene3D" id="3.40.1190.10">
    <property type="entry name" value="Mur-like, catalytic domain"/>
    <property type="match status" value="1"/>
</dbReference>
<keyword evidence="8" id="KW-1185">Reference proteome</keyword>
<evidence type="ECO:0000256" key="3">
    <source>
        <dbReference type="ARBA" id="ARBA00022741"/>
    </source>
</evidence>
<keyword evidence="5" id="KW-0131">Cell cycle</keyword>
<dbReference type="PANTHER" id="PTHR43692">
    <property type="entry name" value="UDP-N-ACETYLMURAMOYLALANINE--D-GLUTAMATE LIGASE"/>
    <property type="match status" value="1"/>
</dbReference>
<organism evidence="7 8">
    <name type="scientific">Methanothermobacter wolfeii</name>
    <name type="common">Methanobacterium wolfei</name>
    <dbReference type="NCBI Taxonomy" id="145261"/>
    <lineage>
        <taxon>Archaea</taxon>
        <taxon>Methanobacteriati</taxon>
        <taxon>Methanobacteriota</taxon>
        <taxon>Methanomada group</taxon>
        <taxon>Methanobacteria</taxon>
        <taxon>Methanobacteriales</taxon>
        <taxon>Methanobacteriaceae</taxon>
        <taxon>Methanothermobacter</taxon>
    </lineage>
</organism>
<dbReference type="SUPFAM" id="SSF53623">
    <property type="entry name" value="MurD-like peptide ligases, catalytic domain"/>
    <property type="match status" value="1"/>
</dbReference>
<dbReference type="EMBL" id="JAXUHJ010000008">
    <property type="protein sequence ID" value="MEJ8542512.1"/>
    <property type="molecule type" value="Genomic_DNA"/>
</dbReference>
<reference evidence="7 8" key="1">
    <citation type="submission" date="2023-12" db="EMBL/GenBank/DDBJ databases">
        <title>Phenotypic and Genomic Characterization of Methanothermobacter wolfeii Strain BSEL, a CO2-Capturing Archaeon with Minimal Nutrient Requirements.</title>
        <authorList>
            <person name="Ale Enriquez F."/>
            <person name="Ahring B.K."/>
        </authorList>
    </citation>
    <scope>NUCLEOTIDE SEQUENCE [LARGE SCALE GENOMIC DNA]</scope>
    <source>
        <strain evidence="7 8">BSEL-1</strain>
    </source>
</reference>
<dbReference type="GO" id="GO:0016874">
    <property type="term" value="F:ligase activity"/>
    <property type="evidence" value="ECO:0007669"/>
    <property type="project" value="UniProtKB-KW"/>
</dbReference>
<evidence type="ECO:0000313" key="7">
    <source>
        <dbReference type="EMBL" id="MEJ8542512.1"/>
    </source>
</evidence>
<dbReference type="SUPFAM" id="SSF51984">
    <property type="entry name" value="MurCD N-terminal domain"/>
    <property type="match status" value="1"/>
</dbReference>
<keyword evidence="3" id="KW-0547">Nucleotide-binding</keyword>
<proteinExistence type="predicted"/>
<evidence type="ECO:0000313" key="8">
    <source>
        <dbReference type="Proteomes" id="UP001369247"/>
    </source>
</evidence>
<dbReference type="InterPro" id="IPR013221">
    <property type="entry name" value="Mur_ligase_cen"/>
</dbReference>
<dbReference type="Proteomes" id="UP001369247">
    <property type="component" value="Unassembled WGS sequence"/>
</dbReference>
<evidence type="ECO:0000259" key="6">
    <source>
        <dbReference type="Pfam" id="PF08245"/>
    </source>
</evidence>
<dbReference type="InterPro" id="IPR036565">
    <property type="entry name" value="Mur-like_cat_sf"/>
</dbReference>
<gene>
    <name evidence="7" type="ORF">U2150_03265</name>
</gene>
<dbReference type="InterPro" id="IPR018109">
    <property type="entry name" value="Folylpolyglutamate_synth_CS"/>
</dbReference>
<dbReference type="Pfam" id="PF08245">
    <property type="entry name" value="Mur_ligase_M"/>
    <property type="match status" value="1"/>
</dbReference>
<accession>A0ABU8TTY2</accession>
<dbReference type="PROSITE" id="PS01011">
    <property type="entry name" value="FOLYLPOLYGLU_SYNT_1"/>
    <property type="match status" value="1"/>
</dbReference>
<comment type="caution">
    <text evidence="7">The sequence shown here is derived from an EMBL/GenBank/DDBJ whole genome shotgun (WGS) entry which is preliminary data.</text>
</comment>